<dbReference type="Proteomes" id="UP000308886">
    <property type="component" value="Unassembled WGS sequence"/>
</dbReference>
<keyword evidence="2" id="KW-1185">Reference proteome</keyword>
<sequence>MSLEVFITKTSSYFPNNPVGNDEMEEYLGLIDGHPSRVKSIILRQNGIKTRYYALDKKHRITHTNVELASSAINKLFISEDEKHKVQFLSCATSMPDQLIPSHASMVHGATFDHSLETASLSGVCMTSLMALKTAWMSVLSGNSDNAVCAASELISPTMLSRFFKEEMESKHLIEEHPHLAFEKDFLRFMLSDGSAALLLKNVPDGEINLSIDWIHTFSYANRQPACMYMWADKNDDGSLTGWKSFDGRELGNKSIWSLKQDVRQLNEYGIPYFVDAVEAAFAKGGIDPGEITYVIPHISSMYFYKRLDEELQKRDIQLPTDKWFTNLTWVGNVGSVSPFAALDELIRTKPLKKGDKIVLLVPESGRFSYGVALLSCI</sequence>
<gene>
    <name evidence="1" type="ORF">E5358_02005</name>
</gene>
<name>A0AC61QUS9_9BACT</name>
<reference evidence="1" key="1">
    <citation type="submission" date="2019-04" db="EMBL/GenBank/DDBJ databases">
        <title>Microbes associate with the intestines of laboratory mice.</title>
        <authorList>
            <person name="Navarre W."/>
            <person name="Wong E."/>
            <person name="Huang K."/>
            <person name="Tropini C."/>
            <person name="Ng K."/>
            <person name="Yu B."/>
        </authorList>
    </citation>
    <scope>NUCLEOTIDE SEQUENCE</scope>
    <source>
        <strain evidence="1">NM73_A23</strain>
    </source>
</reference>
<protein>
    <submittedName>
        <fullName evidence="1">StlD/DarB family beta-ketosynthase</fullName>
    </submittedName>
</protein>
<evidence type="ECO:0000313" key="1">
    <source>
        <dbReference type="EMBL" id="TGX83967.1"/>
    </source>
</evidence>
<accession>A0AC61QUS9</accession>
<proteinExistence type="predicted"/>
<organism evidence="1 2">
    <name type="scientific">Palleniella muris</name>
    <dbReference type="NCBI Taxonomy" id="3038145"/>
    <lineage>
        <taxon>Bacteria</taxon>
        <taxon>Pseudomonadati</taxon>
        <taxon>Bacteroidota</taxon>
        <taxon>Bacteroidia</taxon>
        <taxon>Bacteroidales</taxon>
        <taxon>Prevotellaceae</taxon>
        <taxon>Palleniella</taxon>
    </lineage>
</organism>
<comment type="caution">
    <text evidence="1">The sequence shown here is derived from an EMBL/GenBank/DDBJ whole genome shotgun (WGS) entry which is preliminary data.</text>
</comment>
<dbReference type="EMBL" id="SRZC01000002">
    <property type="protein sequence ID" value="TGX83967.1"/>
    <property type="molecule type" value="Genomic_DNA"/>
</dbReference>
<evidence type="ECO:0000313" key="2">
    <source>
        <dbReference type="Proteomes" id="UP000308886"/>
    </source>
</evidence>